<keyword evidence="5" id="KW-0378">Hydrolase</keyword>
<evidence type="ECO:0000313" key="5">
    <source>
        <dbReference type="EMBL" id="NMG42283.1"/>
    </source>
</evidence>
<dbReference type="SUPFAM" id="SSF52980">
    <property type="entry name" value="Restriction endonuclease-like"/>
    <property type="match status" value="1"/>
</dbReference>
<keyword evidence="5" id="KW-0255">Endonuclease</keyword>
<evidence type="ECO:0000256" key="2">
    <source>
        <dbReference type="SAM" id="Phobius"/>
    </source>
</evidence>
<keyword evidence="2" id="KW-0812">Transmembrane</keyword>
<proteinExistence type="predicted"/>
<dbReference type="InterPro" id="IPR011856">
    <property type="entry name" value="tRNA_endonuc-like_dom_sf"/>
</dbReference>
<keyword evidence="5" id="KW-0540">Nuclease</keyword>
<dbReference type="PANTHER" id="PTHR30015:SF7">
    <property type="entry name" value="TYPE IV METHYL-DIRECTED RESTRICTION ENZYME ECOKMRR"/>
    <property type="match status" value="1"/>
</dbReference>
<dbReference type="InterPro" id="IPR052906">
    <property type="entry name" value="Type_IV_Methyl-Rstrct_Enzyme"/>
</dbReference>
<evidence type="ECO:0000259" key="3">
    <source>
        <dbReference type="Pfam" id="PF01396"/>
    </source>
</evidence>
<comment type="caution">
    <text evidence="5">The sequence shown here is derived from an EMBL/GenBank/DDBJ whole genome shotgun (WGS) entry which is preliminary data.</text>
</comment>
<dbReference type="SUPFAM" id="SSF57783">
    <property type="entry name" value="Zinc beta-ribbon"/>
    <property type="match status" value="1"/>
</dbReference>
<organism evidence="5 6">
    <name type="scientific">Aromatoleum toluvorans</name>
    <dbReference type="NCBI Taxonomy" id="92002"/>
    <lineage>
        <taxon>Bacteria</taxon>
        <taxon>Pseudomonadati</taxon>
        <taxon>Pseudomonadota</taxon>
        <taxon>Betaproteobacteria</taxon>
        <taxon>Rhodocyclales</taxon>
        <taxon>Rhodocyclaceae</taxon>
        <taxon>Aromatoleum</taxon>
    </lineage>
</organism>
<dbReference type="Pfam" id="PF04471">
    <property type="entry name" value="Mrr_cat"/>
    <property type="match status" value="1"/>
</dbReference>
<feature type="transmembrane region" description="Helical" evidence="2">
    <location>
        <begin position="12"/>
        <end position="36"/>
    </location>
</feature>
<reference evidence="5 6" key="1">
    <citation type="submission" date="2019-12" db="EMBL/GenBank/DDBJ databases">
        <title>Comparative genomics gives insights into the taxonomy of the Azoarcus-Aromatoleum group and reveals separate origins of nif in the plant-associated Azoarcus and non-plant-associated Aromatoleum sub-groups.</title>
        <authorList>
            <person name="Lafos M."/>
            <person name="Maluk M."/>
            <person name="Batista M."/>
            <person name="Junghare M."/>
            <person name="Carmona M."/>
            <person name="Faoro H."/>
            <person name="Cruz L.M."/>
            <person name="Battistoni F."/>
            <person name="De Souza E."/>
            <person name="Pedrosa F."/>
            <person name="Chen W.-M."/>
            <person name="Poole P.S."/>
            <person name="Dixon R.A."/>
            <person name="James E.K."/>
        </authorList>
    </citation>
    <scope>NUCLEOTIDE SEQUENCE [LARGE SCALE GENOMIC DNA]</scope>
    <source>
        <strain evidence="5 6">Td21</strain>
    </source>
</reference>
<evidence type="ECO:0000259" key="4">
    <source>
        <dbReference type="Pfam" id="PF04471"/>
    </source>
</evidence>
<dbReference type="Gene3D" id="3.30.65.10">
    <property type="entry name" value="Bacterial Topoisomerase I, domain 1"/>
    <property type="match status" value="1"/>
</dbReference>
<name>A0ABX1PSF7_9RHOO</name>
<accession>A0ABX1PSF7</accession>
<gene>
    <name evidence="5" type="ORF">GPA22_00830</name>
</gene>
<feature type="domain" description="Restriction endonuclease type IV Mrr" evidence="4">
    <location>
        <begin position="108"/>
        <end position="217"/>
    </location>
</feature>
<dbReference type="Proteomes" id="UP000623795">
    <property type="component" value="Unassembled WGS sequence"/>
</dbReference>
<keyword evidence="6" id="KW-1185">Reference proteome</keyword>
<keyword evidence="2" id="KW-0472">Membrane</keyword>
<protein>
    <submittedName>
        <fullName evidence="5">Restriction endonuclease</fullName>
    </submittedName>
</protein>
<sequence>MARRRKTSPAEDLMDIVAMLPWWAGVALAAVSYLVLHRMAGQEVVAAVKPGEMGTMVTQTLWKTLATFGQYLLPLICVAGAGMSAWRRRERRKLITNVGQSKAANVLDVMSWREFEMLVGEAFRLQGYQVVETGGGGADGGVDLVLSKRTEKFFVQCKQWKAYKVGVEVVRELYGVMAAKGAAGGFVVTSGRFTEEATRFARGRNLKLIDGPLLHGLIRQAQNAKGQTPERETDQPPTPATVDATLTPECPTCAKPMVKRIANRGANAGSEFWGCTAYPACRGTRQID</sequence>
<feature type="transmembrane region" description="Helical" evidence="2">
    <location>
        <begin position="68"/>
        <end position="86"/>
    </location>
</feature>
<feature type="region of interest" description="Disordered" evidence="1">
    <location>
        <begin position="221"/>
        <end position="242"/>
    </location>
</feature>
<dbReference type="Pfam" id="PF01396">
    <property type="entry name" value="Zn_ribbon_Top1"/>
    <property type="match status" value="1"/>
</dbReference>
<keyword evidence="2" id="KW-1133">Transmembrane helix</keyword>
<feature type="domain" description="DNA topoisomerase type IA zn finger" evidence="3">
    <location>
        <begin position="249"/>
        <end position="287"/>
    </location>
</feature>
<dbReference type="Gene3D" id="3.40.1350.10">
    <property type="match status" value="1"/>
</dbReference>
<dbReference type="EMBL" id="WTVN01000001">
    <property type="protein sequence ID" value="NMG42283.1"/>
    <property type="molecule type" value="Genomic_DNA"/>
</dbReference>
<dbReference type="InterPro" id="IPR007560">
    <property type="entry name" value="Restrct_endonuc_IV_Mrr"/>
</dbReference>
<dbReference type="InterPro" id="IPR013498">
    <property type="entry name" value="Topo_IA_Znf"/>
</dbReference>
<dbReference type="PANTHER" id="PTHR30015">
    <property type="entry name" value="MRR RESTRICTION SYSTEM PROTEIN"/>
    <property type="match status" value="1"/>
</dbReference>
<dbReference type="InterPro" id="IPR011335">
    <property type="entry name" value="Restrct_endonuc-II-like"/>
</dbReference>
<evidence type="ECO:0000256" key="1">
    <source>
        <dbReference type="SAM" id="MobiDB-lite"/>
    </source>
</evidence>
<evidence type="ECO:0000313" key="6">
    <source>
        <dbReference type="Proteomes" id="UP000623795"/>
    </source>
</evidence>
<dbReference type="GO" id="GO:0004519">
    <property type="term" value="F:endonuclease activity"/>
    <property type="evidence" value="ECO:0007669"/>
    <property type="project" value="UniProtKB-KW"/>
</dbReference>